<name>A0ABX2NC33_9FIRM</name>
<accession>A0ABX2NC33</accession>
<dbReference type="Proteomes" id="UP000540919">
    <property type="component" value="Unassembled WGS sequence"/>
</dbReference>
<dbReference type="Gene3D" id="3.20.20.80">
    <property type="entry name" value="Glycosidases"/>
    <property type="match status" value="1"/>
</dbReference>
<dbReference type="InterPro" id="IPR013780">
    <property type="entry name" value="Glyco_hydro_b"/>
</dbReference>
<dbReference type="EMBL" id="JABVBA010000011">
    <property type="protein sequence ID" value="NVF12259.1"/>
    <property type="molecule type" value="Genomic_DNA"/>
</dbReference>
<evidence type="ECO:0000259" key="4">
    <source>
        <dbReference type="Pfam" id="PF21365"/>
    </source>
</evidence>
<proteinExistence type="inferred from homology"/>
<dbReference type="GO" id="GO:0016787">
    <property type="term" value="F:hydrolase activity"/>
    <property type="evidence" value="ECO:0007669"/>
    <property type="project" value="UniProtKB-KW"/>
</dbReference>
<dbReference type="SUPFAM" id="SSF51011">
    <property type="entry name" value="Glycosyl hydrolase domain"/>
    <property type="match status" value="1"/>
</dbReference>
<feature type="domain" description="Glycosyl hydrolase family 31 C-terminal" evidence="4">
    <location>
        <begin position="585"/>
        <end position="668"/>
    </location>
</feature>
<dbReference type="InterPro" id="IPR051816">
    <property type="entry name" value="Glycosyl_Hydrolase_31"/>
</dbReference>
<dbReference type="InterPro" id="IPR048395">
    <property type="entry name" value="Glyco_hydro_31_C"/>
</dbReference>
<comment type="similarity">
    <text evidence="1 2">Belongs to the glycosyl hydrolase 31 family.</text>
</comment>
<organism evidence="5 6">
    <name type="scientific">Anaerococcus faecalis</name>
    <dbReference type="NCBI Taxonomy" id="2742993"/>
    <lineage>
        <taxon>Bacteria</taxon>
        <taxon>Bacillati</taxon>
        <taxon>Bacillota</taxon>
        <taxon>Tissierellia</taxon>
        <taxon>Tissierellales</taxon>
        <taxon>Peptoniphilaceae</taxon>
        <taxon>Anaerococcus</taxon>
    </lineage>
</organism>
<dbReference type="Gene3D" id="2.60.40.1760">
    <property type="entry name" value="glycosyl hydrolase (family 31)"/>
    <property type="match status" value="1"/>
</dbReference>
<protein>
    <submittedName>
        <fullName evidence="5">Glycosyl hydrolase family 31</fullName>
    </submittedName>
</protein>
<evidence type="ECO:0000259" key="3">
    <source>
        <dbReference type="Pfam" id="PF01055"/>
    </source>
</evidence>
<keyword evidence="6" id="KW-1185">Reference proteome</keyword>
<feature type="domain" description="Glycoside hydrolase family 31 TIM barrel" evidence="3">
    <location>
        <begin position="249"/>
        <end position="577"/>
    </location>
</feature>
<dbReference type="Pfam" id="PF21365">
    <property type="entry name" value="Glyco_hydro_31_3rd"/>
    <property type="match status" value="1"/>
</dbReference>
<keyword evidence="2" id="KW-0326">Glycosidase</keyword>
<evidence type="ECO:0000313" key="5">
    <source>
        <dbReference type="EMBL" id="NVF12259.1"/>
    </source>
</evidence>
<dbReference type="Gene3D" id="2.60.40.1180">
    <property type="entry name" value="Golgi alpha-mannosidase II"/>
    <property type="match status" value="1"/>
</dbReference>
<dbReference type="SUPFAM" id="SSF74650">
    <property type="entry name" value="Galactose mutarotase-like"/>
    <property type="match status" value="1"/>
</dbReference>
<dbReference type="InterPro" id="IPR011013">
    <property type="entry name" value="Gal_mutarotase_sf_dom"/>
</dbReference>
<evidence type="ECO:0000256" key="1">
    <source>
        <dbReference type="ARBA" id="ARBA00007806"/>
    </source>
</evidence>
<dbReference type="SUPFAM" id="SSF51445">
    <property type="entry name" value="(Trans)glycosidases"/>
    <property type="match status" value="1"/>
</dbReference>
<evidence type="ECO:0000256" key="2">
    <source>
        <dbReference type="RuleBase" id="RU361185"/>
    </source>
</evidence>
<dbReference type="InterPro" id="IPR017853">
    <property type="entry name" value="GH"/>
</dbReference>
<gene>
    <name evidence="5" type="ORF">HV819_09860</name>
</gene>
<sequence length="691" mass="80649">MSKINDFEIKLDDYRALIYKENFYLELQTVGENAIRVRASKQLDSLEEKNVNLKYENHKNCKLYFEKKEENLVFINNKLQTKFDGNSLTFNNGIDFLKEYSKVQNNVRRTMENYKLVPLKDIEESFSLNIGAYEFLNIGKNICKANLRFYGDKNEKIFGMGGYQSEKLNKNGQILELMQRNSQTTMPAYLSNKGYGFIWNSPAVGKVFFGNNEFFWESFNSDIIDYTIVIGENPKEIIETISSFLGKAPMIDKSLLGLWQSKLRYQTSEELLDVYQKYLSKNIIPSVMVIDYFHWTEEGDFKFDDKYWKNIKEVADFMHKNGTKLMVSVWPTVARKSENFQYYNKNSLLLDGENSKIFNGKYILDFSKKLANEFVVDKLQKNYIDKGVDLFWADQAEPEMDEYNHFNYGFSNENMSKNANLYPIYYAKTISSVTNQNYPTLIRSSWLGSQKYGTLLWSGDIDSTFSSLKRQIQFAISVGLSGQSWWTSDIGGFHSGNSESDYFRQLLIRWFQFAVFSPILRMHGDRQPHFGRIGNSGGGVRTSGSANEIWSFGPEVERILISYTKLREDLIEYIYNLYKEASDRGLPLVRPLFLEYPNIEETWDERYQYFFGEDLIICPVTNYNIKEMDVLIPDDNWVDAYTKNKALKGKNKIKLNLEVIPVFIKENSKYFDYISSAFDKLKEDLNVVTIS</sequence>
<dbReference type="CDD" id="cd14752">
    <property type="entry name" value="GH31_N"/>
    <property type="match status" value="1"/>
</dbReference>
<dbReference type="CDD" id="cd06591">
    <property type="entry name" value="GH31_xylosidase_XylS"/>
    <property type="match status" value="1"/>
</dbReference>
<keyword evidence="2 5" id="KW-0378">Hydrolase</keyword>
<dbReference type="PANTHER" id="PTHR43863">
    <property type="entry name" value="HYDROLASE, PUTATIVE (AFU_ORTHOLOGUE AFUA_1G03140)-RELATED"/>
    <property type="match status" value="1"/>
</dbReference>
<evidence type="ECO:0000313" key="6">
    <source>
        <dbReference type="Proteomes" id="UP000540919"/>
    </source>
</evidence>
<dbReference type="InterPro" id="IPR000322">
    <property type="entry name" value="Glyco_hydro_31_TIM"/>
</dbReference>
<dbReference type="PANTHER" id="PTHR43863:SF2">
    <property type="entry name" value="MALTASE-GLUCOAMYLASE"/>
    <property type="match status" value="1"/>
</dbReference>
<dbReference type="Pfam" id="PF01055">
    <property type="entry name" value="Glyco_hydro_31_2nd"/>
    <property type="match status" value="1"/>
</dbReference>
<reference evidence="5 6" key="1">
    <citation type="submission" date="2020-06" db="EMBL/GenBank/DDBJ databases">
        <title>Anaerococcus sp. nov., isolated form swine feces.</title>
        <authorList>
            <person name="Yu S."/>
        </authorList>
    </citation>
    <scope>NUCLEOTIDE SEQUENCE [LARGE SCALE GENOMIC DNA]</scope>
    <source>
        <strain evidence="5 6">AGMB00486</strain>
    </source>
</reference>
<dbReference type="RefSeq" id="WP_176270097.1">
    <property type="nucleotide sequence ID" value="NZ_JABVBA010000011.1"/>
</dbReference>
<comment type="caution">
    <text evidence="5">The sequence shown here is derived from an EMBL/GenBank/DDBJ whole genome shotgun (WGS) entry which is preliminary data.</text>
</comment>